<dbReference type="OrthoDB" id="4502329at2759"/>
<evidence type="ECO:0000313" key="4">
    <source>
        <dbReference type="Proteomes" id="UP000316270"/>
    </source>
</evidence>
<sequence length="267" mass="28142">MFTGKGLAAMMTEPMGTPTPMIYQRQASDSVSGTANPQFIGYSVTPVSGGRVVGTPVMCETDSAYLQSGSFADCCPTAVEKKCAVANSCVGTQAVVGGGFTDTLICLSQPFCATQTIYSALSRPEAGFDLKIICANHTDGQTVYRDIATSTSTSSSTTLSPSSANSSPTSSANHIASSPSSKAWVAGPVIGGLLALAAGLYLLVRRFRRREADGTPIKIGLTAATQLKGEYQTVPMDEDARMNDLPEVHIYRSLQTSELEANSQWRR</sequence>
<protein>
    <submittedName>
        <fullName evidence="3">Uncharacterized protein</fullName>
    </submittedName>
</protein>
<feature type="region of interest" description="Disordered" evidence="1">
    <location>
        <begin position="152"/>
        <end position="174"/>
    </location>
</feature>
<accession>A0A517L975</accession>
<gene>
    <name evidence="3" type="ORF">FKW77_004763</name>
</gene>
<dbReference type="AlphaFoldDB" id="A0A517L975"/>
<name>A0A517L975_9PEZI</name>
<evidence type="ECO:0000313" key="3">
    <source>
        <dbReference type="EMBL" id="QDS72179.1"/>
    </source>
</evidence>
<keyword evidence="2" id="KW-0812">Transmembrane</keyword>
<dbReference type="EMBL" id="CP042191">
    <property type="protein sequence ID" value="QDS72179.1"/>
    <property type="molecule type" value="Genomic_DNA"/>
</dbReference>
<evidence type="ECO:0000256" key="1">
    <source>
        <dbReference type="SAM" id="MobiDB-lite"/>
    </source>
</evidence>
<proteinExistence type="predicted"/>
<keyword evidence="2" id="KW-1133">Transmembrane helix</keyword>
<reference evidence="3 4" key="1">
    <citation type="submission" date="2019-07" db="EMBL/GenBank/DDBJ databases">
        <title>Finished genome of Venturia effusa.</title>
        <authorList>
            <person name="Young C.A."/>
            <person name="Cox M.P."/>
            <person name="Ganley A.R.D."/>
            <person name="David W.J."/>
        </authorList>
    </citation>
    <scope>NUCLEOTIDE SEQUENCE [LARGE SCALE GENOMIC DNA]</scope>
    <source>
        <strain evidence="4">albino</strain>
    </source>
</reference>
<evidence type="ECO:0000256" key="2">
    <source>
        <dbReference type="SAM" id="Phobius"/>
    </source>
</evidence>
<keyword evidence="2" id="KW-0472">Membrane</keyword>
<organism evidence="3 4">
    <name type="scientific">Venturia effusa</name>
    <dbReference type="NCBI Taxonomy" id="50376"/>
    <lineage>
        <taxon>Eukaryota</taxon>
        <taxon>Fungi</taxon>
        <taxon>Dikarya</taxon>
        <taxon>Ascomycota</taxon>
        <taxon>Pezizomycotina</taxon>
        <taxon>Dothideomycetes</taxon>
        <taxon>Pleosporomycetidae</taxon>
        <taxon>Venturiales</taxon>
        <taxon>Venturiaceae</taxon>
        <taxon>Venturia</taxon>
    </lineage>
</organism>
<keyword evidence="4" id="KW-1185">Reference proteome</keyword>
<feature type="transmembrane region" description="Helical" evidence="2">
    <location>
        <begin position="183"/>
        <end position="204"/>
    </location>
</feature>
<dbReference type="STRING" id="50376.A0A517L975"/>
<dbReference type="Proteomes" id="UP000316270">
    <property type="component" value="Chromosome 7"/>
</dbReference>